<comment type="cofactor">
    <cofactor evidence="6">
        <name>Mg(2+)</name>
        <dbReference type="ChEBI" id="CHEBI:18420"/>
    </cofactor>
</comment>
<dbReference type="Gene3D" id="3.40.980.10">
    <property type="entry name" value="MoaB/Mog-like domain"/>
    <property type="match status" value="1"/>
</dbReference>
<dbReference type="InterPro" id="IPR036425">
    <property type="entry name" value="MoaB/Mog-like_dom_sf"/>
</dbReference>
<gene>
    <name evidence="8" type="ORF">NE863_36200</name>
</gene>
<dbReference type="PROSITE" id="PS01079">
    <property type="entry name" value="MOCF_BIOSYNTHESIS_2"/>
    <property type="match status" value="1"/>
</dbReference>
<feature type="domain" description="MoaB/Mog" evidence="7">
    <location>
        <begin position="167"/>
        <end position="305"/>
    </location>
</feature>
<comment type="function">
    <text evidence="1 6">Catalyzes the insertion of molybdate into adenylated molybdopterin with the concomitant release of AMP.</text>
</comment>
<dbReference type="AlphaFoldDB" id="A0A9Q9DEF8"/>
<sequence>MSVAFPVTGVESLALVAASGRILARPVMAGCNLPRFDHSAMDGYAVRSQDLHGVGPWTFSVVGGVAAGDMTSIEVATAGTAVAINTGAPVPPGYDAVLVNETCLRTNEAIVTAHRPRRGENIRVAGEDIKAGTVVAAAGTLVTPHVAALLAGLGMANIDVLRRVRVALITTGTELKQPGEALASGQIYDSNRFLVRAMLDLPWISLADAGSLTDHFDSIRGVLRDLSRDHDVVISTGGMSSGAADHVWNALQSLGASMSVLNVAMRPGKPAMIGRVGSALFVGLPGNPMAAAIALRQIALPGIHVTGGRAPVDPEWFPARSGFACRKRPGRTEFIPVRISGRDDQGMPILEALGRGSSGSLSPMARADGIAVLPPNLSEISEGMRLRYEPFGTTH</sequence>
<dbReference type="Pfam" id="PF03453">
    <property type="entry name" value="MoeA_N"/>
    <property type="match status" value="1"/>
</dbReference>
<dbReference type="GO" id="GO:0005829">
    <property type="term" value="C:cytosol"/>
    <property type="evidence" value="ECO:0007669"/>
    <property type="project" value="TreeGrafter"/>
</dbReference>
<dbReference type="Pfam" id="PF00994">
    <property type="entry name" value="MoCF_biosynth"/>
    <property type="match status" value="1"/>
</dbReference>
<dbReference type="InterPro" id="IPR008284">
    <property type="entry name" value="MoCF_biosynth_CS"/>
</dbReference>
<evidence type="ECO:0000256" key="6">
    <source>
        <dbReference type="RuleBase" id="RU365090"/>
    </source>
</evidence>
<dbReference type="InterPro" id="IPR005111">
    <property type="entry name" value="MoeA_C_domain_IV"/>
</dbReference>
<dbReference type="InterPro" id="IPR036135">
    <property type="entry name" value="MoeA_linker/N_sf"/>
</dbReference>
<reference evidence="8" key="1">
    <citation type="submission" date="2022-06" db="EMBL/GenBank/DDBJ databases">
        <title>Physiological and biochemical characterization and genomic elucidation of a strain of the genus Ensifer adhaerens M8 that combines arsenic oxidation and chromium reduction.</title>
        <authorList>
            <person name="Li X."/>
            <person name="Yu c."/>
        </authorList>
    </citation>
    <scope>NUCLEOTIDE SEQUENCE</scope>
    <source>
        <strain evidence="8">M8</strain>
        <plasmid evidence="8">pD</plasmid>
    </source>
</reference>
<name>A0A9Q9DEF8_ENSAD</name>
<proteinExistence type="inferred from homology"/>
<dbReference type="InterPro" id="IPR036688">
    <property type="entry name" value="MoeA_C_domain_IV_sf"/>
</dbReference>
<evidence type="ECO:0000256" key="5">
    <source>
        <dbReference type="ARBA" id="ARBA00047317"/>
    </source>
</evidence>
<comment type="catalytic activity">
    <reaction evidence="5">
        <text>adenylyl-molybdopterin + molybdate = Mo-molybdopterin + AMP + H(+)</text>
        <dbReference type="Rhea" id="RHEA:35047"/>
        <dbReference type="ChEBI" id="CHEBI:15378"/>
        <dbReference type="ChEBI" id="CHEBI:36264"/>
        <dbReference type="ChEBI" id="CHEBI:62727"/>
        <dbReference type="ChEBI" id="CHEBI:71302"/>
        <dbReference type="ChEBI" id="CHEBI:456215"/>
        <dbReference type="EC" id="2.10.1.1"/>
    </reaction>
</comment>
<evidence type="ECO:0000256" key="2">
    <source>
        <dbReference type="ARBA" id="ARBA00005046"/>
    </source>
</evidence>
<dbReference type="Proteomes" id="UP001055460">
    <property type="component" value="Plasmid pD"/>
</dbReference>
<evidence type="ECO:0000313" key="8">
    <source>
        <dbReference type="EMBL" id="USJ28673.1"/>
    </source>
</evidence>
<dbReference type="SUPFAM" id="SSF53218">
    <property type="entry name" value="Molybdenum cofactor biosynthesis proteins"/>
    <property type="match status" value="1"/>
</dbReference>
<keyword evidence="6" id="KW-0808">Transferase</keyword>
<dbReference type="SUPFAM" id="SSF63882">
    <property type="entry name" value="MoeA N-terminal region -like"/>
    <property type="match status" value="1"/>
</dbReference>
<dbReference type="InterPro" id="IPR001453">
    <property type="entry name" value="MoaB/Mog_dom"/>
</dbReference>
<dbReference type="CDD" id="cd00887">
    <property type="entry name" value="MoeA"/>
    <property type="match status" value="1"/>
</dbReference>
<evidence type="ECO:0000259" key="7">
    <source>
        <dbReference type="SMART" id="SM00852"/>
    </source>
</evidence>
<dbReference type="Gene3D" id="2.170.190.11">
    <property type="entry name" value="Molybdopterin biosynthesis moea protein, domain 3"/>
    <property type="match status" value="1"/>
</dbReference>
<keyword evidence="6" id="KW-0500">Molybdenum</keyword>
<evidence type="ECO:0000256" key="4">
    <source>
        <dbReference type="ARBA" id="ARBA00023150"/>
    </source>
</evidence>
<dbReference type="Gene3D" id="2.40.340.10">
    <property type="entry name" value="MoeA, C-terminal, domain IV"/>
    <property type="match status" value="1"/>
</dbReference>
<keyword evidence="8" id="KW-0614">Plasmid</keyword>
<organism evidence="8 9">
    <name type="scientific">Ensifer adhaerens</name>
    <name type="common">Sinorhizobium morelense</name>
    <dbReference type="NCBI Taxonomy" id="106592"/>
    <lineage>
        <taxon>Bacteria</taxon>
        <taxon>Pseudomonadati</taxon>
        <taxon>Pseudomonadota</taxon>
        <taxon>Alphaproteobacteria</taxon>
        <taxon>Hyphomicrobiales</taxon>
        <taxon>Rhizobiaceae</taxon>
        <taxon>Sinorhizobium/Ensifer group</taxon>
        <taxon>Ensifer</taxon>
    </lineage>
</organism>
<dbReference type="EMBL" id="CP098811">
    <property type="protein sequence ID" value="USJ28673.1"/>
    <property type="molecule type" value="Genomic_DNA"/>
</dbReference>
<dbReference type="GO" id="GO:0006777">
    <property type="term" value="P:Mo-molybdopterin cofactor biosynthetic process"/>
    <property type="evidence" value="ECO:0007669"/>
    <property type="project" value="UniProtKB-UniRule"/>
</dbReference>
<comment type="similarity">
    <text evidence="3 6">Belongs to the MoeA family.</text>
</comment>
<dbReference type="NCBIfam" id="NF045515">
    <property type="entry name" value="Glp_gephyrin"/>
    <property type="match status" value="1"/>
</dbReference>
<protein>
    <recommendedName>
        <fullName evidence="6">Molybdopterin molybdenumtransferase</fullName>
        <ecNumber evidence="6">2.10.1.1</ecNumber>
    </recommendedName>
</protein>
<dbReference type="GO" id="GO:0061599">
    <property type="term" value="F:molybdopterin molybdotransferase activity"/>
    <property type="evidence" value="ECO:0007669"/>
    <property type="project" value="UniProtKB-UniRule"/>
</dbReference>
<keyword evidence="4 6" id="KW-0501">Molybdenum cofactor biosynthesis</keyword>
<evidence type="ECO:0000313" key="9">
    <source>
        <dbReference type="Proteomes" id="UP001055460"/>
    </source>
</evidence>
<dbReference type="EC" id="2.10.1.1" evidence="6"/>
<keyword evidence="6" id="KW-0460">Magnesium</keyword>
<dbReference type="GO" id="GO:0046872">
    <property type="term" value="F:metal ion binding"/>
    <property type="evidence" value="ECO:0007669"/>
    <property type="project" value="UniProtKB-UniRule"/>
</dbReference>
<dbReference type="SUPFAM" id="SSF63867">
    <property type="entry name" value="MoeA C-terminal domain-like"/>
    <property type="match status" value="1"/>
</dbReference>
<dbReference type="Gene3D" id="3.90.105.10">
    <property type="entry name" value="Molybdopterin biosynthesis moea protein, domain 2"/>
    <property type="match status" value="1"/>
</dbReference>
<dbReference type="PANTHER" id="PTHR10192:SF5">
    <property type="entry name" value="GEPHYRIN"/>
    <property type="match status" value="1"/>
</dbReference>
<evidence type="ECO:0000256" key="3">
    <source>
        <dbReference type="ARBA" id="ARBA00010763"/>
    </source>
</evidence>
<accession>A0A9Q9DEF8</accession>
<dbReference type="Pfam" id="PF03454">
    <property type="entry name" value="MoeA_C"/>
    <property type="match status" value="1"/>
</dbReference>
<geneLocation type="plasmid" evidence="8 9">
    <name>pD</name>
</geneLocation>
<comment type="pathway">
    <text evidence="2 6">Cofactor biosynthesis; molybdopterin biosynthesis.</text>
</comment>
<dbReference type="InterPro" id="IPR038987">
    <property type="entry name" value="MoeA-like"/>
</dbReference>
<dbReference type="PANTHER" id="PTHR10192">
    <property type="entry name" value="MOLYBDOPTERIN BIOSYNTHESIS PROTEIN"/>
    <property type="match status" value="1"/>
</dbReference>
<keyword evidence="6" id="KW-0479">Metal-binding</keyword>
<evidence type="ECO:0000256" key="1">
    <source>
        <dbReference type="ARBA" id="ARBA00002901"/>
    </source>
</evidence>
<dbReference type="SMART" id="SM00852">
    <property type="entry name" value="MoCF_biosynth"/>
    <property type="match status" value="1"/>
</dbReference>
<dbReference type="InterPro" id="IPR005110">
    <property type="entry name" value="MoeA_linker/N"/>
</dbReference>